<accession>A0A975BYB9</accession>
<keyword evidence="2" id="KW-1185">Reference proteome</keyword>
<name>A0A975BYB9_9BACT</name>
<protein>
    <submittedName>
        <fullName evidence="1">Uncharacterized protein</fullName>
    </submittedName>
</protein>
<dbReference type="KEGG" id="dmm:dnm_096800"/>
<dbReference type="Proteomes" id="UP000663722">
    <property type="component" value="Chromosome"/>
</dbReference>
<dbReference type="AlphaFoldDB" id="A0A975BYB9"/>
<dbReference type="EMBL" id="CP061800">
    <property type="protein sequence ID" value="QTA93577.1"/>
    <property type="molecule type" value="Genomic_DNA"/>
</dbReference>
<sequence>MKKQEIKAISNIKKIRYQPKAGSGFFFRKYDSSFPDGSHYPAHRFHK</sequence>
<evidence type="ECO:0000313" key="2">
    <source>
        <dbReference type="Proteomes" id="UP000663722"/>
    </source>
</evidence>
<organism evidence="1 2">
    <name type="scientific">Desulfonema magnum</name>
    <dbReference type="NCBI Taxonomy" id="45655"/>
    <lineage>
        <taxon>Bacteria</taxon>
        <taxon>Pseudomonadati</taxon>
        <taxon>Thermodesulfobacteriota</taxon>
        <taxon>Desulfobacteria</taxon>
        <taxon>Desulfobacterales</taxon>
        <taxon>Desulfococcaceae</taxon>
        <taxon>Desulfonema</taxon>
    </lineage>
</organism>
<reference evidence="1" key="1">
    <citation type="journal article" date="2021" name="Microb. Physiol.">
        <title>Proteogenomic Insights into the Physiology of Marine, Sulfate-Reducing, Filamentous Desulfonema limicola and Desulfonema magnum.</title>
        <authorList>
            <person name="Schnaars V."/>
            <person name="Wohlbrand L."/>
            <person name="Scheve S."/>
            <person name="Hinrichs C."/>
            <person name="Reinhardt R."/>
            <person name="Rabus R."/>
        </authorList>
    </citation>
    <scope>NUCLEOTIDE SEQUENCE</scope>
    <source>
        <strain evidence="1">4be13</strain>
    </source>
</reference>
<gene>
    <name evidence="1" type="ORF">dnm_096800</name>
</gene>
<evidence type="ECO:0000313" key="1">
    <source>
        <dbReference type="EMBL" id="QTA93577.1"/>
    </source>
</evidence>
<proteinExistence type="predicted"/>